<dbReference type="HOGENOM" id="CLU_109390_0_0_11"/>
<dbReference type="NCBIfam" id="NF033634">
    <property type="entry name" value="SLATT_1"/>
    <property type="match status" value="1"/>
</dbReference>
<dbReference type="EMBL" id="CP003229">
    <property type="protein sequence ID" value="AEW98943.1"/>
    <property type="molecule type" value="Genomic_DNA"/>
</dbReference>
<evidence type="ECO:0008006" key="4">
    <source>
        <dbReference type="Google" id="ProtNLM"/>
    </source>
</evidence>
<keyword evidence="2" id="KW-0614">Plasmid</keyword>
<evidence type="ECO:0000256" key="1">
    <source>
        <dbReference type="SAM" id="MobiDB-lite"/>
    </source>
</evidence>
<evidence type="ECO:0000313" key="3">
    <source>
        <dbReference type="Proteomes" id="UP000007842"/>
    </source>
</evidence>
<feature type="region of interest" description="Disordered" evidence="1">
    <location>
        <begin position="144"/>
        <end position="166"/>
    </location>
</feature>
<proteinExistence type="predicted"/>
<keyword evidence="3" id="KW-1185">Reference proteome</keyword>
<dbReference type="AlphaFoldDB" id="G8XHS8"/>
<protein>
    <recommendedName>
        <fullName evidence="4">SMODS and SLOG-associating 2TM effector domain-containing protein</fullName>
    </recommendedName>
</protein>
<sequence>MVHHGRVPIIRRTPLSPVDTDDPLLALALEDLAWYERQRDRARRWHWATELSALVTGGTTVVAAGIQAPAAVTATIAGATVFIGGFRQVFNHAERHVVAAEAWSRLRQAVRRYQLVPEPRRGAEVRQRLLDEVEAVGSAELENWAAGRRSRQSATPSGPPSVLDAR</sequence>
<dbReference type="PATRIC" id="fig|1003195.29.peg.6545"/>
<reference evidence="3" key="1">
    <citation type="submission" date="2011-12" db="EMBL/GenBank/DDBJ databases">
        <title>Complete genome sequence of Streptomyces cattleya strain DSM 46488.</title>
        <authorList>
            <person name="Ou H.-Y."/>
            <person name="Li P."/>
            <person name="Zhao C."/>
            <person name="O'Hagan D."/>
            <person name="Deng Z."/>
        </authorList>
    </citation>
    <scope>NUCLEOTIDE SEQUENCE [LARGE SCALE GENOMIC DNA]</scope>
    <source>
        <strain evidence="3">ATCC 35852 / DSM 46488 / JCM 4925 / NBRC 14057 / NRRL 8057</strain>
        <plasmid evidence="3">Plasmid pSCATT</plasmid>
    </source>
</reference>
<gene>
    <name evidence="2" type="ordered locus">SCATT_p07500</name>
</gene>
<organism evidence="2 3">
    <name type="scientific">Streptantibioticus cattleyicolor (strain ATCC 35852 / DSM 46488 / JCM 4925 / NBRC 14057 / NRRL 8057)</name>
    <name type="common">Streptomyces cattleya</name>
    <dbReference type="NCBI Taxonomy" id="1003195"/>
    <lineage>
        <taxon>Bacteria</taxon>
        <taxon>Bacillati</taxon>
        <taxon>Actinomycetota</taxon>
        <taxon>Actinomycetes</taxon>
        <taxon>Kitasatosporales</taxon>
        <taxon>Streptomycetaceae</taxon>
        <taxon>Streptantibioticus</taxon>
    </lineage>
</organism>
<geneLocation type="plasmid" evidence="2 3">
    <name>pSCATT</name>
</geneLocation>
<dbReference type="Proteomes" id="UP000007842">
    <property type="component" value="Plasmid pSCATT"/>
</dbReference>
<name>G8XHS8_STREN</name>
<evidence type="ECO:0000313" key="2">
    <source>
        <dbReference type="EMBL" id="AEW98943.1"/>
    </source>
</evidence>
<dbReference type="KEGG" id="scy:SCATT_p07500"/>
<accession>G8XHS8</accession>